<reference evidence="4" key="1">
    <citation type="submission" date="2025-08" db="UniProtKB">
        <authorList>
            <consortium name="Ensembl"/>
        </authorList>
    </citation>
    <scope>IDENTIFICATION</scope>
</reference>
<dbReference type="InterPro" id="IPR006574">
    <property type="entry name" value="PRY"/>
</dbReference>
<reference evidence="4" key="2">
    <citation type="submission" date="2025-09" db="UniProtKB">
        <authorList>
            <consortium name="Ensembl"/>
        </authorList>
    </citation>
    <scope>IDENTIFICATION</scope>
</reference>
<dbReference type="OMA" id="DTLPCEL"/>
<dbReference type="AlphaFoldDB" id="A0A8D0GI70"/>
<dbReference type="Proteomes" id="UP000694392">
    <property type="component" value="Unplaced"/>
</dbReference>
<dbReference type="Gene3D" id="2.60.120.920">
    <property type="match status" value="1"/>
</dbReference>
<dbReference type="InterPro" id="IPR043136">
    <property type="entry name" value="B30.2/SPRY_sf"/>
</dbReference>
<dbReference type="PANTHER" id="PTHR24103">
    <property type="entry name" value="E3 UBIQUITIN-PROTEIN LIGASE TRIM"/>
    <property type="match status" value="1"/>
</dbReference>
<dbReference type="Pfam" id="PF13765">
    <property type="entry name" value="PRY"/>
    <property type="match status" value="1"/>
</dbReference>
<dbReference type="InterPro" id="IPR003879">
    <property type="entry name" value="Butyrophylin_SPRY"/>
</dbReference>
<sequence length="105" mass="12071">MQKFKDTLPCELQKEEAKTFEKANVTLDPDTAHPRLLLFMDRLSVGWGSTRQDLPDNPERFDCELCVLGCQRFTMGRHYWTVEVGGCRNMDFRGGQRVCAAEGRN</sequence>
<name>A0A8D0GI70_SPHPU</name>
<dbReference type="InterPro" id="IPR001870">
    <property type="entry name" value="B30.2/SPRY"/>
</dbReference>
<evidence type="ECO:0000259" key="3">
    <source>
        <dbReference type="PROSITE" id="PS50188"/>
    </source>
</evidence>
<evidence type="ECO:0000256" key="1">
    <source>
        <dbReference type="ARBA" id="ARBA00009651"/>
    </source>
</evidence>
<dbReference type="GeneTree" id="ENSGT01030000234669"/>
<dbReference type="PRINTS" id="PR01407">
    <property type="entry name" value="BUTYPHLNCDUF"/>
</dbReference>
<evidence type="ECO:0000313" key="5">
    <source>
        <dbReference type="Proteomes" id="UP000694392"/>
    </source>
</evidence>
<feature type="domain" description="B30.2/SPRY" evidence="3">
    <location>
        <begin position="5"/>
        <end position="105"/>
    </location>
</feature>
<dbReference type="InterPro" id="IPR050143">
    <property type="entry name" value="TRIM/RBCC"/>
</dbReference>
<evidence type="ECO:0000256" key="2">
    <source>
        <dbReference type="ARBA" id="ARBA00034460"/>
    </source>
</evidence>
<dbReference type="Ensembl" id="ENSSPUT00000006673.1">
    <property type="protein sequence ID" value="ENSSPUP00000006269.1"/>
    <property type="gene ID" value="ENSSPUG00000004836.1"/>
</dbReference>
<dbReference type="SUPFAM" id="SSF49899">
    <property type="entry name" value="Concanavalin A-like lectins/glucanases"/>
    <property type="match status" value="1"/>
</dbReference>
<comment type="function">
    <text evidence="2">Neurotoxin that produces dose-dependent hypolocomotion and hyperalgesia in mice. May directly act on the central nervous system, as it is 6500-fold more potent when administered intracerebroventricularly than intraperitoneal.</text>
</comment>
<organism evidence="4 5">
    <name type="scientific">Sphenodon punctatus</name>
    <name type="common">Tuatara</name>
    <name type="synonym">Hatteria punctata</name>
    <dbReference type="NCBI Taxonomy" id="8508"/>
    <lineage>
        <taxon>Eukaryota</taxon>
        <taxon>Metazoa</taxon>
        <taxon>Chordata</taxon>
        <taxon>Craniata</taxon>
        <taxon>Vertebrata</taxon>
        <taxon>Euteleostomi</taxon>
        <taxon>Lepidosauria</taxon>
        <taxon>Sphenodontia</taxon>
        <taxon>Sphenodontidae</taxon>
        <taxon>Sphenodon</taxon>
    </lineage>
</organism>
<dbReference type="InterPro" id="IPR013320">
    <property type="entry name" value="ConA-like_dom_sf"/>
</dbReference>
<dbReference type="SMART" id="SM00589">
    <property type="entry name" value="PRY"/>
    <property type="match status" value="1"/>
</dbReference>
<keyword evidence="5" id="KW-1185">Reference proteome</keyword>
<protein>
    <recommendedName>
        <fullName evidence="3">B30.2/SPRY domain-containing protein</fullName>
    </recommendedName>
</protein>
<evidence type="ECO:0000313" key="4">
    <source>
        <dbReference type="Ensembl" id="ENSSPUP00000006269.1"/>
    </source>
</evidence>
<comment type="similarity">
    <text evidence="1">Belongs to the ohanin/vespryn family.</text>
</comment>
<proteinExistence type="inferred from homology"/>
<accession>A0A8D0GI70</accession>
<dbReference type="PROSITE" id="PS50188">
    <property type="entry name" value="B302_SPRY"/>
    <property type="match status" value="1"/>
</dbReference>